<keyword evidence="2" id="KW-1185">Reference proteome</keyword>
<dbReference type="EMBL" id="JH795869">
    <property type="protein sequence ID" value="EJT99678.1"/>
    <property type="molecule type" value="Genomic_DNA"/>
</dbReference>
<organism evidence="1 2">
    <name type="scientific">Dacryopinax primogenitus (strain DJM 731)</name>
    <name type="common">Brown rot fungus</name>
    <dbReference type="NCBI Taxonomy" id="1858805"/>
    <lineage>
        <taxon>Eukaryota</taxon>
        <taxon>Fungi</taxon>
        <taxon>Dikarya</taxon>
        <taxon>Basidiomycota</taxon>
        <taxon>Agaricomycotina</taxon>
        <taxon>Dacrymycetes</taxon>
        <taxon>Dacrymycetales</taxon>
        <taxon>Dacrymycetaceae</taxon>
        <taxon>Dacryopinax</taxon>
    </lineage>
</organism>
<name>M5FU28_DACPD</name>
<dbReference type="GeneID" id="63689580"/>
<dbReference type="AlphaFoldDB" id="M5FU28"/>
<dbReference type="RefSeq" id="XP_040626576.1">
    <property type="nucleotide sequence ID" value="XM_040774518.1"/>
</dbReference>
<feature type="non-terminal residue" evidence="1">
    <location>
        <position position="1"/>
    </location>
</feature>
<proteinExistence type="predicted"/>
<dbReference type="STRING" id="1858805.M5FU28"/>
<reference evidence="1 2" key="1">
    <citation type="journal article" date="2012" name="Science">
        <title>The Paleozoic origin of enzymatic lignin decomposition reconstructed from 31 fungal genomes.</title>
        <authorList>
            <person name="Floudas D."/>
            <person name="Binder M."/>
            <person name="Riley R."/>
            <person name="Barry K."/>
            <person name="Blanchette R.A."/>
            <person name="Henrissat B."/>
            <person name="Martinez A.T."/>
            <person name="Otillar R."/>
            <person name="Spatafora J.W."/>
            <person name="Yadav J.S."/>
            <person name="Aerts A."/>
            <person name="Benoit I."/>
            <person name="Boyd A."/>
            <person name="Carlson A."/>
            <person name="Copeland A."/>
            <person name="Coutinho P.M."/>
            <person name="de Vries R.P."/>
            <person name="Ferreira P."/>
            <person name="Findley K."/>
            <person name="Foster B."/>
            <person name="Gaskell J."/>
            <person name="Glotzer D."/>
            <person name="Gorecki P."/>
            <person name="Heitman J."/>
            <person name="Hesse C."/>
            <person name="Hori C."/>
            <person name="Igarashi K."/>
            <person name="Jurgens J.A."/>
            <person name="Kallen N."/>
            <person name="Kersten P."/>
            <person name="Kohler A."/>
            <person name="Kuees U."/>
            <person name="Kumar T.K.A."/>
            <person name="Kuo A."/>
            <person name="LaButti K."/>
            <person name="Larrondo L.F."/>
            <person name="Lindquist E."/>
            <person name="Ling A."/>
            <person name="Lombard V."/>
            <person name="Lucas S."/>
            <person name="Lundell T."/>
            <person name="Martin R."/>
            <person name="McLaughlin D.J."/>
            <person name="Morgenstern I."/>
            <person name="Morin E."/>
            <person name="Murat C."/>
            <person name="Nagy L.G."/>
            <person name="Nolan M."/>
            <person name="Ohm R.A."/>
            <person name="Patyshakuliyeva A."/>
            <person name="Rokas A."/>
            <person name="Ruiz-Duenas F.J."/>
            <person name="Sabat G."/>
            <person name="Salamov A."/>
            <person name="Samejima M."/>
            <person name="Schmutz J."/>
            <person name="Slot J.C."/>
            <person name="St John F."/>
            <person name="Stenlid J."/>
            <person name="Sun H."/>
            <person name="Sun S."/>
            <person name="Syed K."/>
            <person name="Tsang A."/>
            <person name="Wiebenga A."/>
            <person name="Young D."/>
            <person name="Pisabarro A."/>
            <person name="Eastwood D.C."/>
            <person name="Martin F."/>
            <person name="Cullen D."/>
            <person name="Grigoriev I.V."/>
            <person name="Hibbett D.S."/>
        </authorList>
    </citation>
    <scope>NUCLEOTIDE SEQUENCE [LARGE SCALE GENOMIC DNA]</scope>
    <source>
        <strain evidence="1 2">DJM-731 SS1</strain>
    </source>
</reference>
<sequence>ALLDSYTAPMYISDTPISPYPASLRLLCTSQCSSCPVRDSPDAPMFTPPNLIQLLPAAIMTALEMSRISGGVVLLPS</sequence>
<gene>
    <name evidence="1" type="ORF">DACRYDRAFT_42447</name>
</gene>
<protein>
    <submittedName>
        <fullName evidence="1">Uncharacterized protein</fullName>
    </submittedName>
</protein>
<feature type="non-terminal residue" evidence="1">
    <location>
        <position position="77"/>
    </location>
</feature>
<accession>M5FU28</accession>
<evidence type="ECO:0000313" key="1">
    <source>
        <dbReference type="EMBL" id="EJT99678.1"/>
    </source>
</evidence>
<dbReference type="OrthoDB" id="2546621at2759"/>
<dbReference type="HOGENOM" id="CLU_2644634_0_0_1"/>
<dbReference type="Proteomes" id="UP000030653">
    <property type="component" value="Unassembled WGS sequence"/>
</dbReference>
<evidence type="ECO:0000313" key="2">
    <source>
        <dbReference type="Proteomes" id="UP000030653"/>
    </source>
</evidence>